<proteinExistence type="predicted"/>
<protein>
    <submittedName>
        <fullName evidence="1">Uncharacterized protein</fullName>
    </submittedName>
</protein>
<evidence type="ECO:0000313" key="2">
    <source>
        <dbReference type="Proteomes" id="UP000009183"/>
    </source>
</evidence>
<keyword evidence="2" id="KW-1185">Reference proteome</keyword>
<sequence length="75" mass="8456">MNLGNSLEVVVHHNLLIGGMTDLDYQDGFLMVSVCISVYGYTLDKTYELDYEGTNTPMSSNGPRFELIYHDGKVY</sequence>
<organism evidence="1 2">
    <name type="scientific">Vitis vinifera</name>
    <name type="common">Grape</name>
    <dbReference type="NCBI Taxonomy" id="29760"/>
    <lineage>
        <taxon>Eukaryota</taxon>
        <taxon>Viridiplantae</taxon>
        <taxon>Streptophyta</taxon>
        <taxon>Embryophyta</taxon>
        <taxon>Tracheophyta</taxon>
        <taxon>Spermatophyta</taxon>
        <taxon>Magnoliopsida</taxon>
        <taxon>eudicotyledons</taxon>
        <taxon>Gunneridae</taxon>
        <taxon>Pentapetalae</taxon>
        <taxon>rosids</taxon>
        <taxon>Vitales</taxon>
        <taxon>Vitaceae</taxon>
        <taxon>Viteae</taxon>
        <taxon>Vitis</taxon>
    </lineage>
</organism>
<dbReference type="AlphaFoldDB" id="F6HPD8"/>
<reference evidence="2" key="1">
    <citation type="journal article" date="2007" name="Nature">
        <title>The grapevine genome sequence suggests ancestral hexaploidization in major angiosperm phyla.</title>
        <authorList>
            <consortium name="The French-Italian Public Consortium for Grapevine Genome Characterization."/>
            <person name="Jaillon O."/>
            <person name="Aury J.-M."/>
            <person name="Noel B."/>
            <person name="Policriti A."/>
            <person name="Clepet C."/>
            <person name="Casagrande A."/>
            <person name="Choisne N."/>
            <person name="Aubourg S."/>
            <person name="Vitulo N."/>
            <person name="Jubin C."/>
            <person name="Vezzi A."/>
            <person name="Legeai F."/>
            <person name="Hugueney P."/>
            <person name="Dasilva C."/>
            <person name="Horner D."/>
            <person name="Mica E."/>
            <person name="Jublot D."/>
            <person name="Poulain J."/>
            <person name="Bruyere C."/>
            <person name="Billault A."/>
            <person name="Segurens B."/>
            <person name="Gouyvenoux M."/>
            <person name="Ugarte E."/>
            <person name="Cattonaro F."/>
            <person name="Anthouard V."/>
            <person name="Vico V."/>
            <person name="Del Fabbro C."/>
            <person name="Alaux M."/>
            <person name="Di Gaspero G."/>
            <person name="Dumas V."/>
            <person name="Felice N."/>
            <person name="Paillard S."/>
            <person name="Juman I."/>
            <person name="Moroldo M."/>
            <person name="Scalabrin S."/>
            <person name="Canaguier A."/>
            <person name="Le Clainche I."/>
            <person name="Malacrida G."/>
            <person name="Durand E."/>
            <person name="Pesole G."/>
            <person name="Laucou V."/>
            <person name="Chatelet P."/>
            <person name="Merdinoglu D."/>
            <person name="Delledonne M."/>
            <person name="Pezzotti M."/>
            <person name="Lecharny A."/>
            <person name="Scarpelli C."/>
            <person name="Artiguenave F."/>
            <person name="Pe M.E."/>
            <person name="Valle G."/>
            <person name="Morgante M."/>
            <person name="Caboche M."/>
            <person name="Adam-Blondon A.-F."/>
            <person name="Weissenbach J."/>
            <person name="Quetier F."/>
            <person name="Wincker P."/>
        </authorList>
    </citation>
    <scope>NUCLEOTIDE SEQUENCE [LARGE SCALE GENOMIC DNA]</scope>
    <source>
        <strain evidence="2">cv. Pinot noir / PN40024</strain>
    </source>
</reference>
<dbReference type="InParanoid" id="F6HPD8"/>
<name>F6HPD8_VITVI</name>
<dbReference type="Proteomes" id="UP000009183">
    <property type="component" value="Chromosome 1"/>
</dbReference>
<gene>
    <name evidence="1" type="ordered locus">VIT_01s0026g02020</name>
</gene>
<dbReference type="HOGENOM" id="CLU_2676113_0_0_1"/>
<dbReference type="PaxDb" id="29760-VIT_01s0026g02020.t01"/>
<dbReference type="EMBL" id="FN596002">
    <property type="protein sequence ID" value="CCB56566.1"/>
    <property type="molecule type" value="Genomic_DNA"/>
</dbReference>
<evidence type="ECO:0000313" key="1">
    <source>
        <dbReference type="EMBL" id="CCB56566.1"/>
    </source>
</evidence>
<dbReference type="STRING" id="29760.F6HPD8"/>
<accession>F6HPD8</accession>